<dbReference type="InterPro" id="IPR011059">
    <property type="entry name" value="Metal-dep_hydrolase_composite"/>
</dbReference>
<dbReference type="EMBL" id="DVFI01000045">
    <property type="protein sequence ID" value="HIQ62607.1"/>
    <property type="molecule type" value="Genomic_DNA"/>
</dbReference>
<dbReference type="Proteomes" id="UP000886819">
    <property type="component" value="Unassembled WGS sequence"/>
</dbReference>
<sequence length="445" mass="48437">MLDLLLKGGLVVDPANHVQSVLNLGIRNGRIARLTLEEPPAAEVVDCAGLLVCPGFVDAHSHEDGLRAGAIQADITLRALRQGVTTLVGGNCGSGPRDLPAYRVAYDAKQPVNLALLAGHTTLRRLCGARDKYAPVSPETVQAMCATLEKQMTQGAVGLSMGIRYEPGMTLEEMCAVARVVRRFDGVVAAHIRSDAFEVFDALDEFLEIGRRTGVRLQISHIGSMAAYGQMERVLSQIDRAAAEGLDVRIDCYPYDAFCTSIGATTYDDGFLERYHDVTRIELTDGEHKGFIPNMEVFRQVRREHPETLTVAHVMNEEEIDMALRHPRTMLGSDGILHNGAGHPRAAGAFVRFLKRYVFERRLLSLDEGIAKMTCQAARRFGLPRGTLGMGCVADVAVLDPARLADRATFAEPALPPEGVRMVVLGGAPALRDGEVVRMDLGRML</sequence>
<name>A0A9D0YV86_9FIRM</name>
<dbReference type="Gene3D" id="3.30.1490.130">
    <property type="entry name" value="D-aminoacylase. Domain 3"/>
    <property type="match status" value="1"/>
</dbReference>
<dbReference type="InterPro" id="IPR013108">
    <property type="entry name" value="Amidohydro_3"/>
</dbReference>
<dbReference type="SUPFAM" id="SSF51338">
    <property type="entry name" value="Composite domain of metallo-dependent hydrolases"/>
    <property type="match status" value="1"/>
</dbReference>
<dbReference type="SUPFAM" id="SSF51556">
    <property type="entry name" value="Metallo-dependent hydrolases"/>
    <property type="match status" value="1"/>
</dbReference>
<feature type="domain" description="Amidohydrolase 3" evidence="1">
    <location>
        <begin position="318"/>
        <end position="428"/>
    </location>
</feature>
<gene>
    <name evidence="2" type="ORF">IAA66_03350</name>
</gene>
<dbReference type="InterPro" id="IPR020043">
    <property type="entry name" value="Deacetylase_Atu3266-like"/>
</dbReference>
<reference evidence="2" key="2">
    <citation type="journal article" date="2021" name="PeerJ">
        <title>Extensive microbial diversity within the chicken gut microbiome revealed by metagenomics and culture.</title>
        <authorList>
            <person name="Gilroy R."/>
            <person name="Ravi A."/>
            <person name="Getino M."/>
            <person name="Pursley I."/>
            <person name="Horton D.L."/>
            <person name="Alikhan N.F."/>
            <person name="Baker D."/>
            <person name="Gharbi K."/>
            <person name="Hall N."/>
            <person name="Watson M."/>
            <person name="Adriaenssens E.M."/>
            <person name="Foster-Nyarko E."/>
            <person name="Jarju S."/>
            <person name="Secka A."/>
            <person name="Antonio M."/>
            <person name="Oren A."/>
            <person name="Chaudhuri R.R."/>
            <person name="La Ragione R."/>
            <person name="Hildebrand F."/>
            <person name="Pallen M.J."/>
        </authorList>
    </citation>
    <scope>NUCLEOTIDE SEQUENCE</scope>
    <source>
        <strain evidence="2">ChiHile30-977</strain>
    </source>
</reference>
<feature type="domain" description="Amidohydrolase 3" evidence="1">
    <location>
        <begin position="43"/>
        <end position="220"/>
    </location>
</feature>
<reference evidence="2" key="1">
    <citation type="submission" date="2020-10" db="EMBL/GenBank/DDBJ databases">
        <authorList>
            <person name="Gilroy R."/>
        </authorList>
    </citation>
    <scope>NUCLEOTIDE SEQUENCE</scope>
    <source>
        <strain evidence="2">ChiHile30-977</strain>
    </source>
</reference>
<dbReference type="PANTHER" id="PTHR42717:SF1">
    <property type="entry name" value="IMIDAZOLONEPROPIONASE AND RELATED AMIDOHYDROLASES"/>
    <property type="match status" value="1"/>
</dbReference>
<dbReference type="InterPro" id="IPR032466">
    <property type="entry name" value="Metal_Hydrolase"/>
</dbReference>
<evidence type="ECO:0000259" key="1">
    <source>
        <dbReference type="Pfam" id="PF07969"/>
    </source>
</evidence>
<proteinExistence type="predicted"/>
<dbReference type="InterPro" id="IPR023100">
    <property type="entry name" value="D-aminoacylase_insert_dom_sf"/>
</dbReference>
<dbReference type="Gene3D" id="3.20.20.140">
    <property type="entry name" value="Metal-dependent hydrolases"/>
    <property type="match status" value="1"/>
</dbReference>
<protein>
    <submittedName>
        <fullName evidence="2">Amidohydrolase family protein</fullName>
    </submittedName>
</protein>
<dbReference type="Gene3D" id="2.30.40.10">
    <property type="entry name" value="Urease, subunit C, domain 1"/>
    <property type="match status" value="1"/>
</dbReference>
<dbReference type="Pfam" id="PF07969">
    <property type="entry name" value="Amidohydro_3"/>
    <property type="match status" value="2"/>
</dbReference>
<evidence type="ECO:0000313" key="3">
    <source>
        <dbReference type="Proteomes" id="UP000886819"/>
    </source>
</evidence>
<dbReference type="AlphaFoldDB" id="A0A9D0YV86"/>
<dbReference type="GO" id="GO:0016811">
    <property type="term" value="F:hydrolase activity, acting on carbon-nitrogen (but not peptide) bonds, in linear amides"/>
    <property type="evidence" value="ECO:0007669"/>
    <property type="project" value="InterPro"/>
</dbReference>
<organism evidence="2 3">
    <name type="scientific">Candidatus Avichristensenella intestinipullorum</name>
    <dbReference type="NCBI Taxonomy" id="2840693"/>
    <lineage>
        <taxon>Bacteria</taxon>
        <taxon>Bacillati</taxon>
        <taxon>Bacillota</taxon>
        <taxon>Clostridia</taxon>
        <taxon>Candidatus Avichristensenella</taxon>
    </lineage>
</organism>
<evidence type="ECO:0000313" key="2">
    <source>
        <dbReference type="EMBL" id="HIQ62607.1"/>
    </source>
</evidence>
<dbReference type="GO" id="GO:0019213">
    <property type="term" value="F:deacetylase activity"/>
    <property type="evidence" value="ECO:0007669"/>
    <property type="project" value="InterPro"/>
</dbReference>
<comment type="caution">
    <text evidence="2">The sequence shown here is derived from an EMBL/GenBank/DDBJ whole genome shotgun (WGS) entry which is preliminary data.</text>
</comment>
<accession>A0A9D0YV86</accession>
<dbReference type="PANTHER" id="PTHR42717">
    <property type="entry name" value="DIHYDROOROTASE-RELATED"/>
    <property type="match status" value="1"/>
</dbReference>